<reference evidence="2" key="1">
    <citation type="journal article" date="2025" name="Aquaculture">
        <title>Assessment of the bioflocculant production and safety properties of Metabacillus hrfriensis sp. nov. based on phenotypic and whole-genome sequencing analysis.</title>
        <authorList>
            <person name="Zhang R."/>
            <person name="Zhao Z."/>
            <person name="Luo L."/>
            <person name="Wang S."/>
            <person name="Guo K."/>
            <person name="Xu W."/>
        </authorList>
    </citation>
    <scope>NUCLEOTIDE SEQUENCE [LARGE SCALE GENOMIC DNA]</scope>
    <source>
        <strain evidence="2">CT-WN-B3</strain>
    </source>
</reference>
<dbReference type="Proteomes" id="UP001226091">
    <property type="component" value="Chromosome"/>
</dbReference>
<protein>
    <submittedName>
        <fullName evidence="1">Sigma-70 family RNA polymerase sigma factor</fullName>
    </submittedName>
</protein>
<evidence type="ECO:0000313" key="1">
    <source>
        <dbReference type="EMBL" id="WHZ58812.1"/>
    </source>
</evidence>
<proteinExistence type="predicted"/>
<keyword evidence="2" id="KW-1185">Reference proteome</keyword>
<sequence>MDETILIKRALKGDDDAFNTLLTPYIKRAHQTAYLLLNEYTLAEDAVQEALIQTYSSLKRYDSNKASFKTWFNRIVVNCSLKQKRKKRSHIQLKDIYPSDENAEIDYVLKEEEHSIFTAVSSLKEKYQTI</sequence>
<name>A0ACD4REH4_9BACI</name>
<accession>A0ACD4REH4</accession>
<organism evidence="1 2">
    <name type="scientific">Metabacillus hrfriensis</name>
    <dbReference type="NCBI Taxonomy" id="3048891"/>
    <lineage>
        <taxon>Bacteria</taxon>
        <taxon>Bacillati</taxon>
        <taxon>Bacillota</taxon>
        <taxon>Bacilli</taxon>
        <taxon>Bacillales</taxon>
        <taxon>Bacillaceae</taxon>
        <taxon>Metabacillus</taxon>
    </lineage>
</organism>
<evidence type="ECO:0000313" key="2">
    <source>
        <dbReference type="Proteomes" id="UP001226091"/>
    </source>
</evidence>
<gene>
    <name evidence="1" type="ORF">QLQ22_05600</name>
</gene>
<dbReference type="EMBL" id="CP126116">
    <property type="protein sequence ID" value="WHZ58812.1"/>
    <property type="molecule type" value="Genomic_DNA"/>
</dbReference>